<comment type="caution">
    <text evidence="1">The sequence shown here is derived from an EMBL/GenBank/DDBJ whole genome shotgun (WGS) entry which is preliminary data.</text>
</comment>
<gene>
    <name evidence="1" type="ORF">GCM10023149_37250</name>
</gene>
<keyword evidence="2" id="KW-1185">Reference proteome</keyword>
<dbReference type="InterPro" id="IPR011050">
    <property type="entry name" value="Pectin_lyase_fold/virulence"/>
</dbReference>
<name>A0ABP8GXQ9_9SPHI</name>
<proteinExistence type="predicted"/>
<evidence type="ECO:0000313" key="1">
    <source>
        <dbReference type="EMBL" id="GAA4331434.1"/>
    </source>
</evidence>
<dbReference type="InterPro" id="IPR012334">
    <property type="entry name" value="Pectin_lyas_fold"/>
</dbReference>
<protein>
    <recommendedName>
        <fullName evidence="3">Pectate lyase superfamily protein domain-containing protein</fullName>
    </recommendedName>
</protein>
<organism evidence="1 2">
    <name type="scientific">Mucilaginibacter gynuensis</name>
    <dbReference type="NCBI Taxonomy" id="1302236"/>
    <lineage>
        <taxon>Bacteria</taxon>
        <taxon>Pseudomonadati</taxon>
        <taxon>Bacteroidota</taxon>
        <taxon>Sphingobacteriia</taxon>
        <taxon>Sphingobacteriales</taxon>
        <taxon>Sphingobacteriaceae</taxon>
        <taxon>Mucilaginibacter</taxon>
    </lineage>
</organism>
<dbReference type="RefSeq" id="WP_345212667.1">
    <property type="nucleotide sequence ID" value="NZ_BAABFT010000011.1"/>
</dbReference>
<dbReference type="EMBL" id="BAABFT010000011">
    <property type="protein sequence ID" value="GAA4331434.1"/>
    <property type="molecule type" value="Genomic_DNA"/>
</dbReference>
<accession>A0ABP8GXQ9</accession>
<evidence type="ECO:0008006" key="3">
    <source>
        <dbReference type="Google" id="ProtNLM"/>
    </source>
</evidence>
<dbReference type="Proteomes" id="UP001500582">
    <property type="component" value="Unassembled WGS sequence"/>
</dbReference>
<sequence length="623" mass="69652">MNLLLSAIINFLILTPHNGNNQLLNKSSHFDQHANVNSKTISLKHLRSLKTAVKGLRYHTLEFGEGDWYYDPNDHTSKDNTGTIIVSSNGSRYKRILNDSTINIEWFGADKTGLIDCSDLIRKAQSLGNVYFPKGSYLVSTVDLVSNRKYFGDGINKTYIKSNYQKKKIKSTFAISTYDYDQSGHSVRNIENLEIFNLTFDFNFNGGWIDFFAPIQLKGKPGNFIRNIKLYNLSFMDSAKVIHPDLTGGKGKDAWCINLSSFADSTTDISIENCISNAESHQFVAGGGSVLKRVKVKGNNILRPKANGIAFTTVSENKVDFEDFEVSNNTIIDADGSSILFGHDPSPVQRSVNKQTFSNFRIIDNIITIGNYRVYGKNYRKENSFPYVINISGGEPYLKDVIVKNNKIDIAQDYNGNDIFLGRLQAFKYNRKPVLISSEFVQPVLNKAVTISINNVENKNKVIFQPDAYIAISTGGIYKILKVNKDNIEIQLQNIGTYTEPGETIKANNKLFFLGGILKNISFIDNKITGKIQVKFTEDGILDGLNFSGNNKTTIIMKYESGFIINALVENNSQLSVVKTAGFFKGKIGTNIFINNKNLIKGLQIKPTISRLTGFADQTQITQ</sequence>
<reference evidence="2" key="1">
    <citation type="journal article" date="2019" name="Int. J. Syst. Evol. Microbiol.">
        <title>The Global Catalogue of Microorganisms (GCM) 10K type strain sequencing project: providing services to taxonomists for standard genome sequencing and annotation.</title>
        <authorList>
            <consortium name="The Broad Institute Genomics Platform"/>
            <consortium name="The Broad Institute Genome Sequencing Center for Infectious Disease"/>
            <person name="Wu L."/>
            <person name="Ma J."/>
        </authorList>
    </citation>
    <scope>NUCLEOTIDE SEQUENCE [LARGE SCALE GENOMIC DNA]</scope>
    <source>
        <strain evidence="2">JCM 17705</strain>
    </source>
</reference>
<dbReference type="SUPFAM" id="SSF51126">
    <property type="entry name" value="Pectin lyase-like"/>
    <property type="match status" value="1"/>
</dbReference>
<evidence type="ECO:0000313" key="2">
    <source>
        <dbReference type="Proteomes" id="UP001500582"/>
    </source>
</evidence>
<dbReference type="Gene3D" id="2.160.20.10">
    <property type="entry name" value="Single-stranded right-handed beta-helix, Pectin lyase-like"/>
    <property type="match status" value="1"/>
</dbReference>